<dbReference type="Proteomes" id="UP000830236">
    <property type="component" value="Chromosome"/>
</dbReference>
<dbReference type="EMBL" id="CP097095">
    <property type="protein sequence ID" value="UQF79547.1"/>
    <property type="molecule type" value="Genomic_DNA"/>
</dbReference>
<evidence type="ECO:0000313" key="3">
    <source>
        <dbReference type="Proteomes" id="UP000830236"/>
    </source>
</evidence>
<feature type="transmembrane region" description="Helical" evidence="1">
    <location>
        <begin position="130"/>
        <end position="148"/>
    </location>
</feature>
<protein>
    <submittedName>
        <fullName evidence="2">O-antigen ligase family protein</fullName>
    </submittedName>
</protein>
<keyword evidence="2" id="KW-0436">Ligase</keyword>
<evidence type="ECO:0000313" key="2">
    <source>
        <dbReference type="EMBL" id="UQF79547.1"/>
    </source>
</evidence>
<organism evidence="2 3">
    <name type="scientific">Actinomyces graevenitzii</name>
    <dbReference type="NCBI Taxonomy" id="55565"/>
    <lineage>
        <taxon>Bacteria</taxon>
        <taxon>Bacillati</taxon>
        <taxon>Actinomycetota</taxon>
        <taxon>Actinomycetes</taxon>
        <taxon>Actinomycetales</taxon>
        <taxon>Actinomycetaceae</taxon>
        <taxon>Actinomyces</taxon>
    </lineage>
</organism>
<dbReference type="PANTHER" id="PTHR37422:SF13">
    <property type="entry name" value="LIPOPOLYSACCHARIDE BIOSYNTHESIS PROTEIN PA4999-RELATED"/>
    <property type="match status" value="1"/>
</dbReference>
<sequence length="431" mass="47250">MSRAVKPGAIDWDVFFRKDDSSLQALLRKSPSLLEMILFIPLCLRLEGFAPGVPVADISAILLSIMAFGRKPKVGWQPAFGYRMLLFAIPAWMAIAGVYNDQLPFTRMGHIVAWALVIAASTSGRLNMRALVGSIGVSQVIATAYGIITLPQSTYPGRMIGMFGDPNTAGLHLLALGLVYAGIAQRNRKYFIVLAISVLGIFLTFSRTTWLGLGLALAWVFIPKNFNVWLKATLLFGVYKAVIGYANDVKNEGSFSDRTGSDHLRSLIVPLEEKLVAENPFVGHGPGTLTIKLGENEFFFHSSYLLLRAEGGWIMFYLMLTLVVLTIVKVSHPLSALPNRYLEATPIAILVCAANLGNVFLSYPACLALAACTWWAHAPGADEEQLAKLETPVEEDLRASQNKLVNYLAGHENVMAKYDKLEKLEEEASKA</sequence>
<feature type="transmembrane region" description="Helical" evidence="1">
    <location>
        <begin position="191"/>
        <end position="222"/>
    </location>
</feature>
<name>A0A9E7D4X1_9ACTO</name>
<dbReference type="GO" id="GO:0016874">
    <property type="term" value="F:ligase activity"/>
    <property type="evidence" value="ECO:0007669"/>
    <property type="project" value="UniProtKB-KW"/>
</dbReference>
<dbReference type="KEGG" id="agh:M3I41_08185"/>
<dbReference type="InterPro" id="IPR051533">
    <property type="entry name" value="WaaL-like"/>
</dbReference>
<feature type="transmembrane region" description="Helical" evidence="1">
    <location>
        <begin position="347"/>
        <end position="376"/>
    </location>
</feature>
<feature type="transmembrane region" description="Helical" evidence="1">
    <location>
        <begin position="305"/>
        <end position="327"/>
    </location>
</feature>
<gene>
    <name evidence="2" type="ORF">M3I41_08185</name>
</gene>
<keyword evidence="1" id="KW-0812">Transmembrane</keyword>
<feature type="transmembrane region" description="Helical" evidence="1">
    <location>
        <begin position="80"/>
        <end position="99"/>
    </location>
</feature>
<dbReference type="AlphaFoldDB" id="A0A9E7D4X1"/>
<proteinExistence type="predicted"/>
<evidence type="ECO:0000256" key="1">
    <source>
        <dbReference type="SAM" id="Phobius"/>
    </source>
</evidence>
<reference evidence="2" key="1">
    <citation type="submission" date="2022-05" db="EMBL/GenBank/DDBJ databases">
        <title>Using nanopore sequencing to obtain complete genomes from saliva samples.</title>
        <authorList>
            <person name="Baker J.L."/>
        </authorList>
    </citation>
    <scope>NUCLEOTIDE SEQUENCE</scope>
    <source>
        <strain evidence="2">JCVI-JB-Ag32</strain>
    </source>
</reference>
<feature type="transmembrane region" description="Helical" evidence="1">
    <location>
        <begin position="228"/>
        <end position="246"/>
    </location>
</feature>
<feature type="transmembrane region" description="Helical" evidence="1">
    <location>
        <begin position="168"/>
        <end position="184"/>
    </location>
</feature>
<keyword evidence="1" id="KW-0472">Membrane</keyword>
<keyword evidence="1" id="KW-1133">Transmembrane helix</keyword>
<dbReference type="PANTHER" id="PTHR37422">
    <property type="entry name" value="TEICHURONIC ACID BIOSYNTHESIS PROTEIN TUAE"/>
    <property type="match status" value="1"/>
</dbReference>
<feature type="transmembrane region" description="Helical" evidence="1">
    <location>
        <begin position="105"/>
        <end position="123"/>
    </location>
</feature>
<accession>A0A9E7D4X1</accession>